<dbReference type="InterPro" id="IPR037238">
    <property type="entry name" value="YbiA-like_sf"/>
</dbReference>
<comment type="caution">
    <text evidence="4">The sequence shown here is derived from an EMBL/GenBank/DDBJ whole genome shotgun (WGS) entry which is preliminary data.</text>
</comment>
<accession>A0A2W2GUA5</accession>
<dbReference type="Proteomes" id="UP000248544">
    <property type="component" value="Unassembled WGS sequence"/>
</dbReference>
<feature type="domain" description="NADAR" evidence="3">
    <location>
        <begin position="34"/>
        <end position="83"/>
    </location>
</feature>
<comment type="catalytic activity">
    <reaction evidence="1">
        <text>5-amino-6-(5-phospho-D-ribosylamino)uracil + H2O = 5,6-diaminouracil + D-ribose 5-phosphate</text>
        <dbReference type="Rhea" id="RHEA:55020"/>
        <dbReference type="ChEBI" id="CHEBI:15377"/>
        <dbReference type="ChEBI" id="CHEBI:46252"/>
        <dbReference type="ChEBI" id="CHEBI:58453"/>
        <dbReference type="ChEBI" id="CHEBI:78346"/>
    </reaction>
</comment>
<evidence type="ECO:0000313" key="4">
    <source>
        <dbReference type="EMBL" id="PZG51502.1"/>
    </source>
</evidence>
<protein>
    <recommendedName>
        <fullName evidence="3">NADAR domain-containing protein</fullName>
    </recommendedName>
</protein>
<keyword evidence="5" id="KW-1185">Reference proteome</keyword>
<evidence type="ECO:0000256" key="2">
    <source>
        <dbReference type="ARBA" id="ARBA00000751"/>
    </source>
</evidence>
<evidence type="ECO:0000256" key="1">
    <source>
        <dbReference type="ARBA" id="ARBA00000022"/>
    </source>
</evidence>
<dbReference type="Pfam" id="PF08719">
    <property type="entry name" value="NADAR"/>
    <property type="match status" value="1"/>
</dbReference>
<evidence type="ECO:0000259" key="3">
    <source>
        <dbReference type="Pfam" id="PF08719"/>
    </source>
</evidence>
<gene>
    <name evidence="4" type="ORF">C1I98_08365</name>
</gene>
<organism evidence="4 5">
    <name type="scientific">Spongiactinospora gelatinilytica</name>
    <dbReference type="NCBI Taxonomy" id="2666298"/>
    <lineage>
        <taxon>Bacteria</taxon>
        <taxon>Bacillati</taxon>
        <taxon>Actinomycetota</taxon>
        <taxon>Actinomycetes</taxon>
        <taxon>Streptosporangiales</taxon>
        <taxon>Streptosporangiaceae</taxon>
        <taxon>Spongiactinospora</taxon>
    </lineage>
</organism>
<comment type="catalytic activity">
    <reaction evidence="2">
        <text>2,5-diamino-6-hydroxy-4-(5-phosphoribosylamino)-pyrimidine + H2O = 2,5,6-triamino-4-hydroxypyrimidine + D-ribose 5-phosphate</text>
        <dbReference type="Rhea" id="RHEA:23436"/>
        <dbReference type="ChEBI" id="CHEBI:15377"/>
        <dbReference type="ChEBI" id="CHEBI:58614"/>
        <dbReference type="ChEBI" id="CHEBI:78346"/>
        <dbReference type="ChEBI" id="CHEBI:137796"/>
    </reaction>
</comment>
<name>A0A2W2GUA5_9ACTN</name>
<evidence type="ECO:0000313" key="5">
    <source>
        <dbReference type="Proteomes" id="UP000248544"/>
    </source>
</evidence>
<dbReference type="AlphaFoldDB" id="A0A2W2GUA5"/>
<sequence length="88" mass="9556">MIESARARDVAGLVQAVRAGGRVRYLFFWGHRPTGERVLVEAGPTDRIWGIGMTASDVRAERPHEWAGRNLLGFALMEARAVLAGAPG</sequence>
<proteinExistence type="predicted"/>
<reference evidence="4 5" key="1">
    <citation type="submission" date="2018-01" db="EMBL/GenBank/DDBJ databases">
        <title>Draft genome sequence of Sphaerisporangium sp. 7K107.</title>
        <authorList>
            <person name="Sahin N."/>
            <person name="Saygin H."/>
            <person name="Ay H."/>
        </authorList>
    </citation>
    <scope>NUCLEOTIDE SEQUENCE [LARGE SCALE GENOMIC DNA]</scope>
    <source>
        <strain evidence="4 5">7K107</strain>
    </source>
</reference>
<dbReference type="SUPFAM" id="SSF143990">
    <property type="entry name" value="YbiA-like"/>
    <property type="match status" value="1"/>
</dbReference>
<dbReference type="Gene3D" id="1.10.357.40">
    <property type="entry name" value="YbiA-like"/>
    <property type="match status" value="1"/>
</dbReference>
<dbReference type="EMBL" id="POUA01000042">
    <property type="protein sequence ID" value="PZG51502.1"/>
    <property type="molecule type" value="Genomic_DNA"/>
</dbReference>
<dbReference type="InterPro" id="IPR012816">
    <property type="entry name" value="NADAR"/>
</dbReference>
<dbReference type="CDD" id="cd15457">
    <property type="entry name" value="NADAR"/>
    <property type="match status" value="1"/>
</dbReference>